<dbReference type="Pfam" id="PF05103">
    <property type="entry name" value="DivIVA"/>
    <property type="match status" value="1"/>
</dbReference>
<gene>
    <name evidence="2" type="ORF">MNBD_ACTINO02-1890</name>
</gene>
<name>A0A3B0SPR5_9ZZZZ</name>
<dbReference type="InterPro" id="IPR007793">
    <property type="entry name" value="DivIVA_fam"/>
</dbReference>
<organism evidence="2">
    <name type="scientific">hydrothermal vent metagenome</name>
    <dbReference type="NCBI Taxonomy" id="652676"/>
    <lineage>
        <taxon>unclassified sequences</taxon>
        <taxon>metagenomes</taxon>
        <taxon>ecological metagenomes</taxon>
    </lineage>
</organism>
<dbReference type="PANTHER" id="PTHR35794:SF1">
    <property type="entry name" value="CELL CYCLE PROTEIN GPSB"/>
    <property type="match status" value="1"/>
</dbReference>
<evidence type="ECO:0000313" key="2">
    <source>
        <dbReference type="EMBL" id="VAW08291.1"/>
    </source>
</evidence>
<sequence>MVSRILTVVVGEPLKGANVSEITAESMGDQSFELVRRGFDPEAVTEFLKLASERFATLEARIEDLQASTGRLAEIQAKENALRTAVLAAGKAKDGVLAAANEQAGRIVADARRSAFKMLNETRAGADELLAETTSERDALEREVNHLKGIVQQTVSLLKGMAAGALGDLAQADRLLESAAEVPAPDDEIAVDITVVAEESAAHPVSDLVEQMTTMMDGSGDASALPDAVDKLLAQLRNGG</sequence>
<protein>
    <recommendedName>
        <fullName evidence="3">Cell division initiation protein DivIVA</fullName>
    </recommendedName>
</protein>
<reference evidence="2" key="1">
    <citation type="submission" date="2018-06" db="EMBL/GenBank/DDBJ databases">
        <authorList>
            <person name="Zhirakovskaya E."/>
        </authorList>
    </citation>
    <scope>NUCLEOTIDE SEQUENCE</scope>
</reference>
<feature type="coiled-coil region" evidence="1">
    <location>
        <begin position="123"/>
        <end position="150"/>
    </location>
</feature>
<dbReference type="PANTHER" id="PTHR35794">
    <property type="entry name" value="CELL DIVISION PROTEIN DIVIVA"/>
    <property type="match status" value="1"/>
</dbReference>
<keyword evidence="1" id="KW-0175">Coiled coil</keyword>
<accession>A0A3B0SPR5</accession>
<proteinExistence type="predicted"/>
<dbReference type="EMBL" id="UOEK01000455">
    <property type="protein sequence ID" value="VAW08291.1"/>
    <property type="molecule type" value="Genomic_DNA"/>
</dbReference>
<evidence type="ECO:0008006" key="3">
    <source>
        <dbReference type="Google" id="ProtNLM"/>
    </source>
</evidence>
<evidence type="ECO:0000256" key="1">
    <source>
        <dbReference type="SAM" id="Coils"/>
    </source>
</evidence>
<dbReference type="AlphaFoldDB" id="A0A3B0SPR5"/>